<keyword evidence="10" id="KW-1185">Reference proteome</keyword>
<organism evidence="9 10">
    <name type="scientific">Micromonospora eburnea</name>
    <dbReference type="NCBI Taxonomy" id="227316"/>
    <lineage>
        <taxon>Bacteria</taxon>
        <taxon>Bacillati</taxon>
        <taxon>Actinomycetota</taxon>
        <taxon>Actinomycetes</taxon>
        <taxon>Micromonosporales</taxon>
        <taxon>Micromonosporaceae</taxon>
        <taxon>Micromonospora</taxon>
    </lineage>
</organism>
<evidence type="ECO:0000256" key="2">
    <source>
        <dbReference type="ARBA" id="ARBA00022448"/>
    </source>
</evidence>
<evidence type="ECO:0000256" key="6">
    <source>
        <dbReference type="ARBA" id="ARBA00023136"/>
    </source>
</evidence>
<feature type="transmembrane region" description="Helical" evidence="7">
    <location>
        <begin position="340"/>
        <end position="361"/>
    </location>
</feature>
<sequence length="376" mass="38461">MFLALRELRFARTRFGLMGAVIALIAVLMVMLSGLSVGLVNDGVSGLQKMPVTAFAFEKHVQHDAAFSRSVVDLDAVRAWRDRPDVAAAEPYGNTLVNARSDRGVEIDLALFGVEPESFLSPRVSQGKSLSAPDGIVVSTTAEQAGLKIGDTVTLDRIGTRLTVVGVTDGQHTFGHVDVAYVPLGTWQRVKAGVGPDGALPDRAARESTAVAVQAKPGRTLDLAAGDAAAGTESLTLDQAYGASPGYTAESTTLQLIQGFLYAISALVAGAFFAVWVIQRKQEVAVLRAMGASAGYVLRDALVQALLLLVGAVAVGVAVGVGLGAVITGGGVPFALSAPAVTAAALGLILLGLVGAAVAVARVISVDPATALGGNR</sequence>
<keyword evidence="4 7" id="KW-0812">Transmembrane</keyword>
<dbReference type="PANTHER" id="PTHR43738">
    <property type="entry name" value="ABC TRANSPORTER, MEMBRANE PROTEIN"/>
    <property type="match status" value="1"/>
</dbReference>
<proteinExistence type="predicted"/>
<evidence type="ECO:0000256" key="1">
    <source>
        <dbReference type="ARBA" id="ARBA00004651"/>
    </source>
</evidence>
<feature type="transmembrane region" description="Helical" evidence="7">
    <location>
        <begin position="306"/>
        <end position="328"/>
    </location>
</feature>
<gene>
    <name evidence="9" type="ORF">GA0070604_2491</name>
</gene>
<keyword evidence="6 7" id="KW-0472">Membrane</keyword>
<feature type="transmembrane region" description="Helical" evidence="7">
    <location>
        <begin position="259"/>
        <end position="278"/>
    </location>
</feature>
<evidence type="ECO:0000256" key="3">
    <source>
        <dbReference type="ARBA" id="ARBA00022475"/>
    </source>
</evidence>
<dbReference type="Pfam" id="PF02687">
    <property type="entry name" value="FtsX"/>
    <property type="match status" value="1"/>
</dbReference>
<evidence type="ECO:0000259" key="8">
    <source>
        <dbReference type="Pfam" id="PF02687"/>
    </source>
</evidence>
<feature type="transmembrane region" description="Helical" evidence="7">
    <location>
        <begin position="15"/>
        <end position="40"/>
    </location>
</feature>
<dbReference type="GO" id="GO:0005886">
    <property type="term" value="C:plasma membrane"/>
    <property type="evidence" value="ECO:0007669"/>
    <property type="project" value="UniProtKB-SubCell"/>
</dbReference>
<dbReference type="InterPro" id="IPR003838">
    <property type="entry name" value="ABC3_permease_C"/>
</dbReference>
<evidence type="ECO:0000313" key="9">
    <source>
        <dbReference type="EMBL" id="SCL52113.1"/>
    </source>
</evidence>
<keyword evidence="5 7" id="KW-1133">Transmembrane helix</keyword>
<accession>A0A1C6UDY7</accession>
<dbReference type="AlphaFoldDB" id="A0A1C6UDY7"/>
<protein>
    <submittedName>
        <fullName evidence="9">Putative ABC transport system permease protein</fullName>
    </submittedName>
</protein>
<dbReference type="STRING" id="227316.GA0070604_2491"/>
<feature type="domain" description="ABC3 transporter permease C-terminal" evidence="8">
    <location>
        <begin position="260"/>
        <end position="367"/>
    </location>
</feature>
<evidence type="ECO:0000256" key="5">
    <source>
        <dbReference type="ARBA" id="ARBA00022989"/>
    </source>
</evidence>
<name>A0A1C6UDY7_9ACTN</name>
<dbReference type="PANTHER" id="PTHR43738:SF1">
    <property type="entry name" value="HEMIN TRANSPORT SYSTEM PERMEASE PROTEIN HRTB-RELATED"/>
    <property type="match status" value="1"/>
</dbReference>
<dbReference type="OrthoDB" id="5242186at2"/>
<reference evidence="10" key="1">
    <citation type="submission" date="2016-06" db="EMBL/GenBank/DDBJ databases">
        <authorList>
            <person name="Varghese N."/>
            <person name="Submissions Spin"/>
        </authorList>
    </citation>
    <scope>NUCLEOTIDE SEQUENCE [LARGE SCALE GENOMIC DNA]</scope>
    <source>
        <strain evidence="10">DSM 44814</strain>
    </source>
</reference>
<comment type="subcellular location">
    <subcellularLocation>
        <location evidence="1">Cell membrane</location>
        <topology evidence="1">Multi-pass membrane protein</topology>
    </subcellularLocation>
</comment>
<dbReference type="EMBL" id="FMHY01000002">
    <property type="protein sequence ID" value="SCL52113.1"/>
    <property type="molecule type" value="Genomic_DNA"/>
</dbReference>
<dbReference type="RefSeq" id="WP_091118100.1">
    <property type="nucleotide sequence ID" value="NZ_FMHY01000002.1"/>
</dbReference>
<dbReference type="InterPro" id="IPR051125">
    <property type="entry name" value="ABC-4/HrtB_transporter"/>
</dbReference>
<evidence type="ECO:0000256" key="4">
    <source>
        <dbReference type="ARBA" id="ARBA00022692"/>
    </source>
</evidence>
<keyword evidence="3" id="KW-1003">Cell membrane</keyword>
<evidence type="ECO:0000313" key="10">
    <source>
        <dbReference type="Proteomes" id="UP000199696"/>
    </source>
</evidence>
<keyword evidence="2" id="KW-0813">Transport</keyword>
<evidence type="ECO:0000256" key="7">
    <source>
        <dbReference type="SAM" id="Phobius"/>
    </source>
</evidence>
<dbReference type="Proteomes" id="UP000199696">
    <property type="component" value="Unassembled WGS sequence"/>
</dbReference>